<dbReference type="InterPro" id="IPR032675">
    <property type="entry name" value="LRR_dom_sf"/>
</dbReference>
<evidence type="ECO:0000313" key="5">
    <source>
        <dbReference type="EMBL" id="KAF0728408.1"/>
    </source>
</evidence>
<proteinExistence type="predicted"/>
<evidence type="ECO:0000313" key="6">
    <source>
        <dbReference type="Proteomes" id="UP000481153"/>
    </source>
</evidence>
<keyword evidence="3" id="KW-1133">Transmembrane helix</keyword>
<accession>A0A6G0WM45</accession>
<feature type="chain" id="PRO_5026295591" description="Leucine-rich repeat-containing N-terminal plant-type domain-containing protein" evidence="4">
    <location>
        <begin position="21"/>
        <end position="315"/>
    </location>
</feature>
<keyword evidence="4" id="KW-0732">Signal</keyword>
<evidence type="ECO:0000256" key="4">
    <source>
        <dbReference type="SAM" id="SignalP"/>
    </source>
</evidence>
<dbReference type="EMBL" id="VJMJ01000178">
    <property type="protein sequence ID" value="KAF0728408.1"/>
    <property type="molecule type" value="Genomic_DNA"/>
</dbReference>
<dbReference type="Gene3D" id="3.80.10.10">
    <property type="entry name" value="Ribonuclease Inhibitor"/>
    <property type="match status" value="2"/>
</dbReference>
<sequence>MSCRRLAAVALASLLGSCVADTILMTKCPMYANDTNTSKVTLASYCVVNETTATMVSVTSDALDLSHRNISVVSTIPTLATTVDLSFNLIANFPSPSADQSSRVLSLNLSHNVLTSLSFPQLPSTIQTLDLSYNRITSIDGSVWSNLPRSLQSLTLSGNNLTTLRCSNLPTQLKRLDLSGNAIQSIVMDAASYNLMSQPDFVLTIDPNESIVSTDPTCLTPPSYFNGNYICVTTSATSSSTGSGNFAGFMAKYGAAGFIVLVVLYAANQTFRYRRRHNDDFHERSTYISSNYIKSSAHSSGYVAASSPRATAPTS</sequence>
<feature type="signal peptide" evidence="4">
    <location>
        <begin position="1"/>
        <end position="20"/>
    </location>
</feature>
<organism evidence="5 6">
    <name type="scientific">Aphanomyces euteiches</name>
    <dbReference type="NCBI Taxonomy" id="100861"/>
    <lineage>
        <taxon>Eukaryota</taxon>
        <taxon>Sar</taxon>
        <taxon>Stramenopiles</taxon>
        <taxon>Oomycota</taxon>
        <taxon>Saprolegniomycetes</taxon>
        <taxon>Saprolegniales</taxon>
        <taxon>Verrucalvaceae</taxon>
        <taxon>Aphanomyces</taxon>
    </lineage>
</organism>
<dbReference type="PROSITE" id="PS51257">
    <property type="entry name" value="PROKAR_LIPOPROTEIN"/>
    <property type="match status" value="1"/>
</dbReference>
<evidence type="ECO:0000256" key="2">
    <source>
        <dbReference type="ARBA" id="ARBA00022737"/>
    </source>
</evidence>
<dbReference type="AlphaFoldDB" id="A0A6G0WM45"/>
<keyword evidence="3" id="KW-0472">Membrane</keyword>
<dbReference type="PANTHER" id="PTHR45617:SF180">
    <property type="entry name" value="ELRR (EXTRACELLULAR LEUCINE-RICH REPEAT) ONLY"/>
    <property type="match status" value="1"/>
</dbReference>
<dbReference type="VEuPathDB" id="FungiDB:AeMF1_011055"/>
<name>A0A6G0WM45_9STRA</name>
<dbReference type="PANTHER" id="PTHR45617">
    <property type="entry name" value="LEUCINE RICH REPEAT FAMILY PROTEIN"/>
    <property type="match status" value="1"/>
</dbReference>
<protein>
    <recommendedName>
        <fullName evidence="7">Leucine-rich repeat-containing N-terminal plant-type domain-containing protein</fullName>
    </recommendedName>
</protein>
<dbReference type="SUPFAM" id="SSF52075">
    <property type="entry name" value="Outer arm dynein light chain 1"/>
    <property type="match status" value="1"/>
</dbReference>
<dbReference type="InterPro" id="IPR001611">
    <property type="entry name" value="Leu-rich_rpt"/>
</dbReference>
<dbReference type="Pfam" id="PF13855">
    <property type="entry name" value="LRR_8"/>
    <property type="match status" value="1"/>
</dbReference>
<gene>
    <name evidence="5" type="ORF">Ae201684_013772</name>
</gene>
<keyword evidence="2" id="KW-0677">Repeat</keyword>
<dbReference type="Proteomes" id="UP000481153">
    <property type="component" value="Unassembled WGS sequence"/>
</dbReference>
<evidence type="ECO:0000256" key="3">
    <source>
        <dbReference type="SAM" id="Phobius"/>
    </source>
</evidence>
<keyword evidence="1" id="KW-0433">Leucine-rich repeat</keyword>
<comment type="caution">
    <text evidence="5">The sequence shown here is derived from an EMBL/GenBank/DDBJ whole genome shotgun (WGS) entry which is preliminary data.</text>
</comment>
<reference evidence="5 6" key="1">
    <citation type="submission" date="2019-07" db="EMBL/GenBank/DDBJ databases">
        <title>Genomics analysis of Aphanomyces spp. identifies a new class of oomycete effector associated with host adaptation.</title>
        <authorList>
            <person name="Gaulin E."/>
        </authorList>
    </citation>
    <scope>NUCLEOTIDE SEQUENCE [LARGE SCALE GENOMIC DNA]</scope>
    <source>
        <strain evidence="5 6">ATCC 201684</strain>
    </source>
</reference>
<feature type="transmembrane region" description="Helical" evidence="3">
    <location>
        <begin position="246"/>
        <end position="267"/>
    </location>
</feature>
<keyword evidence="6" id="KW-1185">Reference proteome</keyword>
<evidence type="ECO:0000256" key="1">
    <source>
        <dbReference type="ARBA" id="ARBA00022614"/>
    </source>
</evidence>
<keyword evidence="3" id="KW-0812">Transmembrane</keyword>
<dbReference type="PROSITE" id="PS51450">
    <property type="entry name" value="LRR"/>
    <property type="match status" value="1"/>
</dbReference>
<evidence type="ECO:0008006" key="7">
    <source>
        <dbReference type="Google" id="ProtNLM"/>
    </source>
</evidence>